<protein>
    <recommendedName>
        <fullName evidence="3">CYTH domain-containing protein</fullName>
    </recommendedName>
</protein>
<dbReference type="Gene3D" id="2.40.320.10">
    <property type="entry name" value="Hypothetical Protein Pfu-838710-001"/>
    <property type="match status" value="1"/>
</dbReference>
<name>A0ABP8MZK7_9BACT</name>
<accession>A0ABP8MZK7</accession>
<comment type="caution">
    <text evidence="1">The sequence shown here is derived from an EMBL/GenBank/DDBJ whole genome shotgun (WGS) entry which is preliminary data.</text>
</comment>
<evidence type="ECO:0000313" key="1">
    <source>
        <dbReference type="EMBL" id="GAA4457393.1"/>
    </source>
</evidence>
<reference evidence="2" key="1">
    <citation type="journal article" date="2019" name="Int. J. Syst. Evol. Microbiol.">
        <title>The Global Catalogue of Microorganisms (GCM) 10K type strain sequencing project: providing services to taxonomists for standard genome sequencing and annotation.</title>
        <authorList>
            <consortium name="The Broad Institute Genomics Platform"/>
            <consortium name="The Broad Institute Genome Sequencing Center for Infectious Disease"/>
            <person name="Wu L."/>
            <person name="Ma J."/>
        </authorList>
    </citation>
    <scope>NUCLEOTIDE SEQUENCE [LARGE SCALE GENOMIC DNA]</scope>
    <source>
        <strain evidence="2">JCM 17759</strain>
    </source>
</reference>
<proteinExistence type="predicted"/>
<gene>
    <name evidence="1" type="ORF">GCM10023156_34130</name>
</gene>
<evidence type="ECO:0008006" key="3">
    <source>
        <dbReference type="Google" id="ProtNLM"/>
    </source>
</evidence>
<dbReference type="EMBL" id="BAABGA010000040">
    <property type="protein sequence ID" value="GAA4457393.1"/>
    <property type="molecule type" value="Genomic_DNA"/>
</dbReference>
<keyword evidence="2" id="KW-1185">Reference proteome</keyword>
<dbReference type="Proteomes" id="UP001500840">
    <property type="component" value="Unassembled WGS sequence"/>
</dbReference>
<organism evidence="1 2">
    <name type="scientific">Novipirellula rosea</name>
    <dbReference type="NCBI Taxonomy" id="1031540"/>
    <lineage>
        <taxon>Bacteria</taxon>
        <taxon>Pseudomonadati</taxon>
        <taxon>Planctomycetota</taxon>
        <taxon>Planctomycetia</taxon>
        <taxon>Pirellulales</taxon>
        <taxon>Pirellulaceae</taxon>
        <taxon>Novipirellula</taxon>
    </lineage>
</organism>
<evidence type="ECO:0000313" key="2">
    <source>
        <dbReference type="Proteomes" id="UP001500840"/>
    </source>
</evidence>
<sequence>MLPVISREYKVMIDPRLFGNTRDGHKEVKQDLQRLAKRFDAKVSGDFSKLDQRRIQFLDTPDFSFRKNQLVLRHRRKKGGSGDGEFTLKCRSEDRYVAADADLRPAKKLKGEAKFEEDIAAPFRSRFSHSVTIPASAGDLPETVGKASRLFPILEKIPRDGGRCEGKTPLLTVNHFMPHEQVRKGVKLALSSEVDGSVAVILWSHTSKSRIVCAEFSFRYGDKTERYSVAAAQTAYDLFAAIQKLDWCQPNGVTKTQFVYQG</sequence>